<accession>A0A4R6IZP7</accession>
<keyword evidence="1" id="KW-0472">Membrane</keyword>
<dbReference type="InterPro" id="IPR010559">
    <property type="entry name" value="Sig_transdc_His_kin_internal"/>
</dbReference>
<dbReference type="InterPro" id="IPR036890">
    <property type="entry name" value="HATPase_C_sf"/>
</dbReference>
<keyword evidence="3" id="KW-0808">Transferase</keyword>
<dbReference type="GO" id="GO:0000155">
    <property type="term" value="F:phosphorelay sensor kinase activity"/>
    <property type="evidence" value="ECO:0007669"/>
    <property type="project" value="InterPro"/>
</dbReference>
<keyword evidence="3" id="KW-0418">Kinase</keyword>
<reference evidence="3 4" key="1">
    <citation type="submission" date="2019-03" db="EMBL/GenBank/DDBJ databases">
        <title>Genomic Encyclopedia of Archaeal and Bacterial Type Strains, Phase II (KMG-II): from individual species to whole genera.</title>
        <authorList>
            <person name="Goeker M."/>
        </authorList>
    </citation>
    <scope>NUCLEOTIDE SEQUENCE [LARGE SCALE GENOMIC DNA]</scope>
    <source>
        <strain evidence="3 4">DSM 28323</strain>
    </source>
</reference>
<feature type="transmembrane region" description="Helical" evidence="1">
    <location>
        <begin position="35"/>
        <end position="58"/>
    </location>
</feature>
<dbReference type="EMBL" id="SNWP01000010">
    <property type="protein sequence ID" value="TDO28389.1"/>
    <property type="molecule type" value="Genomic_DNA"/>
</dbReference>
<dbReference type="Proteomes" id="UP000295741">
    <property type="component" value="Unassembled WGS sequence"/>
</dbReference>
<keyword evidence="1" id="KW-1133">Transmembrane helix</keyword>
<gene>
    <name evidence="3" type="ORF">BC659_0454</name>
</gene>
<dbReference type="Pfam" id="PF06580">
    <property type="entry name" value="His_kinase"/>
    <property type="match status" value="1"/>
</dbReference>
<sequence length="336" mass="38942">MKQQWGIKRLQWVIWGLLFGINVLTLLHFDTLFQSAGYSVIIISSYMAIVYGNAGWLIPRFYMQKQKGPYALLVILLLATVAFYRSFSSWWFYNTYFADKPTPFPWTSVFSAMVSGVLIYFTSVLFYIALRYFHLQKQQEVLERKQTESELNLLKAQVQPHFLFNSLNNIYFYAQRESPVTAAMLEKLSQIMRYFVDEAPRDLISLQTELAFIRNYIELEKTRMRFPLSVSITEKGDINAVQLPPMLIIPLVENVFKHGIDKRKEDNFITIDIENTGRQLVVVVKNKIANSGTKSESGKGLVNLRSRLHLLYGNTYSLKAEPDNVFTYTAILHIPL</sequence>
<dbReference type="Gene3D" id="3.30.565.10">
    <property type="entry name" value="Histidine kinase-like ATPase, C-terminal domain"/>
    <property type="match status" value="1"/>
</dbReference>
<organism evidence="3 4">
    <name type="scientific">Sediminibacterium goheungense</name>
    <dbReference type="NCBI Taxonomy" id="1086393"/>
    <lineage>
        <taxon>Bacteria</taxon>
        <taxon>Pseudomonadati</taxon>
        <taxon>Bacteroidota</taxon>
        <taxon>Chitinophagia</taxon>
        <taxon>Chitinophagales</taxon>
        <taxon>Chitinophagaceae</taxon>
        <taxon>Sediminibacterium</taxon>
    </lineage>
</organism>
<comment type="caution">
    <text evidence="3">The sequence shown here is derived from an EMBL/GenBank/DDBJ whole genome shotgun (WGS) entry which is preliminary data.</text>
</comment>
<dbReference type="PANTHER" id="PTHR34220:SF7">
    <property type="entry name" value="SENSOR HISTIDINE KINASE YPDA"/>
    <property type="match status" value="1"/>
</dbReference>
<proteinExistence type="predicted"/>
<protein>
    <submittedName>
        <fullName evidence="3">Histidine kinase</fullName>
    </submittedName>
</protein>
<evidence type="ECO:0000259" key="2">
    <source>
        <dbReference type="Pfam" id="PF06580"/>
    </source>
</evidence>
<feature type="transmembrane region" description="Helical" evidence="1">
    <location>
        <begin position="70"/>
        <end position="93"/>
    </location>
</feature>
<dbReference type="RefSeq" id="WP_162847328.1">
    <property type="nucleotide sequence ID" value="NZ_SNWP01000010.1"/>
</dbReference>
<dbReference type="GO" id="GO:0016020">
    <property type="term" value="C:membrane"/>
    <property type="evidence" value="ECO:0007669"/>
    <property type="project" value="InterPro"/>
</dbReference>
<evidence type="ECO:0000313" key="3">
    <source>
        <dbReference type="EMBL" id="TDO28389.1"/>
    </source>
</evidence>
<dbReference type="AlphaFoldDB" id="A0A4R6IZP7"/>
<dbReference type="PANTHER" id="PTHR34220">
    <property type="entry name" value="SENSOR HISTIDINE KINASE YPDA"/>
    <property type="match status" value="1"/>
</dbReference>
<dbReference type="InterPro" id="IPR050640">
    <property type="entry name" value="Bact_2-comp_sensor_kinase"/>
</dbReference>
<name>A0A4R6IZP7_9BACT</name>
<feature type="transmembrane region" description="Helical" evidence="1">
    <location>
        <begin position="12"/>
        <end position="29"/>
    </location>
</feature>
<evidence type="ECO:0000313" key="4">
    <source>
        <dbReference type="Proteomes" id="UP000295741"/>
    </source>
</evidence>
<evidence type="ECO:0000256" key="1">
    <source>
        <dbReference type="SAM" id="Phobius"/>
    </source>
</evidence>
<keyword evidence="4" id="KW-1185">Reference proteome</keyword>
<keyword evidence="1" id="KW-0812">Transmembrane</keyword>
<feature type="transmembrane region" description="Helical" evidence="1">
    <location>
        <begin position="105"/>
        <end position="130"/>
    </location>
</feature>
<feature type="domain" description="Signal transduction histidine kinase internal region" evidence="2">
    <location>
        <begin position="150"/>
        <end position="225"/>
    </location>
</feature>